<keyword evidence="2" id="KW-1185">Reference proteome</keyword>
<dbReference type="STRING" id="420662.Mpe_A0612"/>
<accession>A2SDD5</accession>
<evidence type="ECO:0000313" key="1">
    <source>
        <dbReference type="EMBL" id="ABM93574.1"/>
    </source>
</evidence>
<dbReference type="GO" id="GO:0000271">
    <property type="term" value="P:polysaccharide biosynthetic process"/>
    <property type="evidence" value="ECO:0007669"/>
    <property type="project" value="InterPro"/>
</dbReference>
<dbReference type="eggNOG" id="COG3563">
    <property type="taxonomic scope" value="Bacteria"/>
</dbReference>
<dbReference type="HOGENOM" id="CLU_048725_2_0_4"/>
<dbReference type="Pfam" id="PF05159">
    <property type="entry name" value="Capsule_synth"/>
    <property type="match status" value="2"/>
</dbReference>
<organism evidence="1 2">
    <name type="scientific">Methylibium petroleiphilum (strain ATCC BAA-1232 / LMG 22953 / PM1)</name>
    <dbReference type="NCBI Taxonomy" id="420662"/>
    <lineage>
        <taxon>Bacteria</taxon>
        <taxon>Pseudomonadati</taxon>
        <taxon>Pseudomonadota</taxon>
        <taxon>Betaproteobacteria</taxon>
        <taxon>Burkholderiales</taxon>
        <taxon>Sphaerotilaceae</taxon>
        <taxon>Methylibium</taxon>
    </lineage>
</organism>
<name>A2SDD5_METPP</name>
<reference evidence="1 2" key="1">
    <citation type="journal article" date="2007" name="J. Bacteriol.">
        <title>Whole-genome analysis of the methyl tert-butyl ether-degrading beta-proteobacterium Methylibium petroleiphilum PM1.</title>
        <authorList>
            <person name="Kane S.R."/>
            <person name="Chakicherla A.Y."/>
            <person name="Chain P.S.G."/>
            <person name="Schmidt R."/>
            <person name="Shin M.W."/>
            <person name="Legler T.C."/>
            <person name="Scow K.M."/>
            <person name="Larimer F.W."/>
            <person name="Lucas S.M."/>
            <person name="Richardson P.M."/>
            <person name="Hristova K.R."/>
        </authorList>
    </citation>
    <scope>NUCLEOTIDE SEQUENCE [LARGE SCALE GENOMIC DNA]</scope>
    <source>
        <strain evidence="2">ATCC BAA-1232 / LMG 22953 / PM1</strain>
    </source>
</reference>
<gene>
    <name evidence="1" type="ordered locus">Mpe_A0612</name>
</gene>
<sequence length="326" mass="35991">MSPPLPHRYGLCWYRRRMTTLEALLEARVVHPPLLGRRVDALLAWGRKRGTARALRWPWATDLPVWYAEDGFLRSVGLGHRDPPLSIVLDPIGIYYDATAPSGLEALVRAGHDAAQQARGEALARQWRAARVSKYNHAPEAAAPLAGEPCVLVVDQTRGDASIHCGLADERSFRRMLEAALDEHPRFPVLLKVHPDVVAGRKRGHFDDLGAAASRVHVLATDAHPPSLLESAQAVYTVTSQMGFEALLWGRPVRSFGMPFYAGWGLTGDDLPAPTRRATPQPVALAGLVHAALIDYPRYLDPDTGRRCEAERLIEWIGIRRRSAAT</sequence>
<dbReference type="GO" id="GO:0015774">
    <property type="term" value="P:polysaccharide transport"/>
    <property type="evidence" value="ECO:0007669"/>
    <property type="project" value="InterPro"/>
</dbReference>
<dbReference type="AlphaFoldDB" id="A2SDD5"/>
<evidence type="ECO:0000313" key="2">
    <source>
        <dbReference type="Proteomes" id="UP000000366"/>
    </source>
</evidence>
<dbReference type="KEGG" id="mpt:Mpe_A0612"/>
<dbReference type="CDD" id="cd16440">
    <property type="entry name" value="beta_Kdo_transferase_KpsC_1"/>
    <property type="match status" value="1"/>
</dbReference>
<dbReference type="EMBL" id="CP000555">
    <property type="protein sequence ID" value="ABM93574.1"/>
    <property type="molecule type" value="Genomic_DNA"/>
</dbReference>
<dbReference type="RefSeq" id="WP_011828212.1">
    <property type="nucleotide sequence ID" value="NC_008825.1"/>
</dbReference>
<protein>
    <submittedName>
        <fullName evidence="1">Putative polysaccharide export protein</fullName>
    </submittedName>
</protein>
<proteinExistence type="predicted"/>
<dbReference type="Proteomes" id="UP000000366">
    <property type="component" value="Chromosome"/>
</dbReference>
<dbReference type="InterPro" id="IPR007833">
    <property type="entry name" value="Capsule_polysaccharide_synth"/>
</dbReference>